<feature type="transmembrane region" description="Helical" evidence="6">
    <location>
        <begin position="268"/>
        <end position="291"/>
    </location>
</feature>
<evidence type="ECO:0000256" key="2">
    <source>
        <dbReference type="ARBA" id="ARBA00022475"/>
    </source>
</evidence>
<feature type="transmembrane region" description="Helical" evidence="6">
    <location>
        <begin position="131"/>
        <end position="151"/>
    </location>
</feature>
<name>A0AAW6TA31_FAUOS</name>
<evidence type="ECO:0000313" key="7">
    <source>
        <dbReference type="EMBL" id="MDI4509523.1"/>
    </source>
</evidence>
<dbReference type="GO" id="GO:0005886">
    <property type="term" value="C:plasma membrane"/>
    <property type="evidence" value="ECO:0007669"/>
    <property type="project" value="UniProtKB-SubCell"/>
</dbReference>
<feature type="transmembrane region" description="Helical" evidence="6">
    <location>
        <begin position="406"/>
        <end position="427"/>
    </location>
</feature>
<keyword evidence="4 6" id="KW-1133">Transmembrane helix</keyword>
<feature type="transmembrane region" description="Helical" evidence="6">
    <location>
        <begin position="89"/>
        <end position="111"/>
    </location>
</feature>
<accession>A0AAW6TA31</accession>
<keyword evidence="2" id="KW-1003">Cell membrane</keyword>
<feature type="transmembrane region" description="Helical" evidence="6">
    <location>
        <begin position="54"/>
        <end position="77"/>
    </location>
</feature>
<evidence type="ECO:0000256" key="4">
    <source>
        <dbReference type="ARBA" id="ARBA00022989"/>
    </source>
</evidence>
<feature type="transmembrane region" description="Helical" evidence="6">
    <location>
        <begin position="163"/>
        <end position="181"/>
    </location>
</feature>
<evidence type="ECO:0000256" key="1">
    <source>
        <dbReference type="ARBA" id="ARBA00004651"/>
    </source>
</evidence>
<proteinExistence type="predicted"/>
<feature type="transmembrane region" description="Helical" evidence="6">
    <location>
        <begin position="187"/>
        <end position="207"/>
    </location>
</feature>
<dbReference type="PANTHER" id="PTHR30250:SF28">
    <property type="entry name" value="POLYSACCHARIDE BIOSYNTHESIS PROTEIN"/>
    <property type="match status" value="1"/>
</dbReference>
<evidence type="ECO:0008006" key="8">
    <source>
        <dbReference type="Google" id="ProtNLM"/>
    </source>
</evidence>
<comment type="subcellular location">
    <subcellularLocation>
        <location evidence="1">Cell membrane</location>
        <topology evidence="1">Multi-pass membrane protein</topology>
    </subcellularLocation>
</comment>
<feature type="transmembrane region" description="Helical" evidence="6">
    <location>
        <begin position="312"/>
        <end position="335"/>
    </location>
</feature>
<dbReference type="EMBL" id="SSCJ01000003">
    <property type="protein sequence ID" value="MDI4509523.1"/>
    <property type="molecule type" value="Genomic_DNA"/>
</dbReference>
<dbReference type="AlphaFoldDB" id="A0AAW6TA31"/>
<dbReference type="Pfam" id="PF13440">
    <property type="entry name" value="Polysacc_synt_3"/>
    <property type="match status" value="1"/>
</dbReference>
<evidence type="ECO:0000256" key="5">
    <source>
        <dbReference type="ARBA" id="ARBA00023136"/>
    </source>
</evidence>
<sequence length="437" mass="47956">MLVSKLKKLKDYTTYFHSSSFIKNVTTVGGSIAIVQIINMLVMPFLTRLYGPAAFGIAAAFASALTIITPLATMGYANAIVLPKKDEDALRIVQLSTFCSFVVFCFSLLIISIFKDSLAKWVGISNAPNVLYLMPFALIISAFLSVASSIAIRKNLFKEKAKAYIGTSVISNLVKLIIGLATPSGLVLIILNVLTQLINLILQIFYVPQNKLFKPIHWFGVKGIKEAAISQKDFPIYRMPQSILNASVLGLPVILLTSLFGSTSAGQYSLAILILGAPAMLLGQAVGEVFYPKITHSIMVEPQNAYKLLVKVSLTLFLVGLFPFTIILFFGKWIVTLVFGDQWATAGYYSQLLSMWIFSTLVSGASTAAIPALKLQRFLLIREIFSVVLRVIALYVGFYVFHSDLIAVGIFSTISILLSLSIMVVVFRKMKILNFAI</sequence>
<evidence type="ECO:0000256" key="3">
    <source>
        <dbReference type="ARBA" id="ARBA00022692"/>
    </source>
</evidence>
<feature type="transmembrane region" description="Helical" evidence="6">
    <location>
        <begin position="242"/>
        <end position="262"/>
    </location>
</feature>
<comment type="caution">
    <text evidence="7">The sequence shown here is derived from an EMBL/GenBank/DDBJ whole genome shotgun (WGS) entry which is preliminary data.</text>
</comment>
<gene>
    <name evidence="7" type="ORF">E6P75_04770</name>
</gene>
<organism evidence="7">
    <name type="scientific">Faucicola osloensis</name>
    <name type="common">Moraxella osloensis</name>
    <dbReference type="NCBI Taxonomy" id="34062"/>
    <lineage>
        <taxon>Bacteria</taxon>
        <taxon>Pseudomonadati</taxon>
        <taxon>Pseudomonadota</taxon>
        <taxon>Gammaproteobacteria</taxon>
        <taxon>Moraxellales</taxon>
        <taxon>Moraxellaceae</taxon>
        <taxon>Faucicola</taxon>
    </lineage>
</organism>
<feature type="transmembrane region" description="Helical" evidence="6">
    <location>
        <begin position="21"/>
        <end position="42"/>
    </location>
</feature>
<protein>
    <recommendedName>
        <fullName evidence="8">Polysaccharide biosynthesis protein</fullName>
    </recommendedName>
</protein>
<reference evidence="7" key="1">
    <citation type="submission" date="2019-04" db="EMBL/GenBank/DDBJ databases">
        <title>Moraxella osloensis CCUG 73412, isolated from corneal scrapings as causative agent of keratitis.</title>
        <authorList>
            <person name="Connolly G."/>
            <person name="Jaen-Luchoro D."/>
            <person name="Pinyeiro-Iglesias B."/>
            <person name="Curry A."/>
            <person name="Knowles S."/>
            <person name="Moore E.R.B."/>
        </authorList>
    </citation>
    <scope>NUCLEOTIDE SEQUENCE</scope>
    <source>
        <strain evidence="7">CCUG 73412</strain>
    </source>
</reference>
<keyword evidence="5 6" id="KW-0472">Membrane</keyword>
<feature type="transmembrane region" description="Helical" evidence="6">
    <location>
        <begin position="355"/>
        <end position="373"/>
    </location>
</feature>
<dbReference type="PANTHER" id="PTHR30250">
    <property type="entry name" value="PST FAMILY PREDICTED COLANIC ACID TRANSPORTER"/>
    <property type="match status" value="1"/>
</dbReference>
<dbReference type="InterPro" id="IPR050833">
    <property type="entry name" value="Poly_Biosynth_Transport"/>
</dbReference>
<keyword evidence="3 6" id="KW-0812">Transmembrane</keyword>
<evidence type="ECO:0000256" key="6">
    <source>
        <dbReference type="SAM" id="Phobius"/>
    </source>
</evidence>
<feature type="transmembrane region" description="Helical" evidence="6">
    <location>
        <begin position="380"/>
        <end position="400"/>
    </location>
</feature>